<evidence type="ECO:0000313" key="7">
    <source>
        <dbReference type="EMBL" id="KAK2093270.1"/>
    </source>
</evidence>
<dbReference type="PANTHER" id="PTHR10037">
    <property type="entry name" value="VOLTAGE-GATED CATION CHANNEL CALCIUM AND SODIUM"/>
    <property type="match status" value="1"/>
</dbReference>
<evidence type="ECO:0000256" key="1">
    <source>
        <dbReference type="ARBA" id="ARBA00004141"/>
    </source>
</evidence>
<keyword evidence="4 5" id="KW-0472">Membrane</keyword>
<organism evidence="7 8">
    <name type="scientific">Saguinus oedipus</name>
    <name type="common">Cotton-top tamarin</name>
    <name type="synonym">Oedipomidas oedipus</name>
    <dbReference type="NCBI Taxonomy" id="9490"/>
    <lineage>
        <taxon>Eukaryota</taxon>
        <taxon>Metazoa</taxon>
        <taxon>Chordata</taxon>
        <taxon>Craniata</taxon>
        <taxon>Vertebrata</taxon>
        <taxon>Euteleostomi</taxon>
        <taxon>Mammalia</taxon>
        <taxon>Eutheria</taxon>
        <taxon>Euarchontoglires</taxon>
        <taxon>Primates</taxon>
        <taxon>Haplorrhini</taxon>
        <taxon>Platyrrhini</taxon>
        <taxon>Cebidae</taxon>
        <taxon>Callitrichinae</taxon>
        <taxon>Saguinus</taxon>
    </lineage>
</organism>
<name>A0ABQ9U919_SAGOE</name>
<dbReference type="EMBL" id="JASSZA010000015">
    <property type="protein sequence ID" value="KAK2093270.1"/>
    <property type="molecule type" value="Genomic_DNA"/>
</dbReference>
<accession>A0ABQ9U919</accession>
<comment type="caution">
    <text evidence="7">The sequence shown here is derived from an EMBL/GenBank/DDBJ whole genome shotgun (WGS) entry which is preliminary data.</text>
</comment>
<gene>
    <name evidence="7" type="ORF">P7K49_029799</name>
</gene>
<proteinExistence type="predicted"/>
<keyword evidence="2 5" id="KW-0812">Transmembrane</keyword>
<evidence type="ECO:0000259" key="6">
    <source>
        <dbReference type="Pfam" id="PF00520"/>
    </source>
</evidence>
<evidence type="ECO:0000256" key="5">
    <source>
        <dbReference type="SAM" id="Phobius"/>
    </source>
</evidence>
<reference evidence="7 8" key="1">
    <citation type="submission" date="2023-05" db="EMBL/GenBank/DDBJ databases">
        <title>B98-5 Cell Line De Novo Hybrid Assembly: An Optical Mapping Approach.</title>
        <authorList>
            <person name="Kananen K."/>
            <person name="Auerbach J.A."/>
            <person name="Kautto E."/>
            <person name="Blachly J.S."/>
        </authorList>
    </citation>
    <scope>NUCLEOTIDE SEQUENCE [LARGE SCALE GENOMIC DNA]</scope>
    <source>
        <strain evidence="7">B95-8</strain>
        <tissue evidence="7">Cell line</tissue>
    </source>
</reference>
<evidence type="ECO:0000256" key="2">
    <source>
        <dbReference type="ARBA" id="ARBA00022692"/>
    </source>
</evidence>
<dbReference type="Gene3D" id="1.10.287.70">
    <property type="match status" value="1"/>
</dbReference>
<feature type="transmembrane region" description="Helical" evidence="5">
    <location>
        <begin position="103"/>
        <end position="122"/>
    </location>
</feature>
<dbReference type="PANTHER" id="PTHR10037:SF209">
    <property type="entry name" value="VOLTAGE-DEPENDENT T-TYPE CALCIUM CHANNEL SUBUNIT ALPHA"/>
    <property type="match status" value="1"/>
</dbReference>
<dbReference type="Pfam" id="PF00520">
    <property type="entry name" value="Ion_trans"/>
    <property type="match status" value="1"/>
</dbReference>
<dbReference type="InterPro" id="IPR043203">
    <property type="entry name" value="VGCC_Ca_Na"/>
</dbReference>
<comment type="subcellular location">
    <subcellularLocation>
        <location evidence="1">Membrane</location>
        <topology evidence="1">Multi-pass membrane protein</topology>
    </subcellularLocation>
</comment>
<evidence type="ECO:0000256" key="3">
    <source>
        <dbReference type="ARBA" id="ARBA00022989"/>
    </source>
</evidence>
<feature type="domain" description="Ion transport" evidence="6">
    <location>
        <begin position="81"/>
        <end position="153"/>
    </location>
</feature>
<protein>
    <recommendedName>
        <fullName evidence="6">Ion transport domain-containing protein</fullName>
    </recommendedName>
</protein>
<evidence type="ECO:0000313" key="8">
    <source>
        <dbReference type="Proteomes" id="UP001266305"/>
    </source>
</evidence>
<keyword evidence="8" id="KW-1185">Reference proteome</keyword>
<dbReference type="InterPro" id="IPR005821">
    <property type="entry name" value="Ion_trans_dom"/>
</dbReference>
<feature type="non-terminal residue" evidence="7">
    <location>
        <position position="178"/>
    </location>
</feature>
<evidence type="ECO:0000256" key="4">
    <source>
        <dbReference type="ARBA" id="ARBA00023136"/>
    </source>
</evidence>
<dbReference type="Proteomes" id="UP001266305">
    <property type="component" value="Unassembled WGS sequence"/>
</dbReference>
<sequence length="178" mass="19607">MESRGRLASKWPVLQEPAYLHSSWNLLKGFLVFLSIIDIMSVAGRSLVAPACPTPTSVMTPPWQMGESDAALYSEDTSVTGRTLSLKLMVETLISSLKPTGNIVLICCAFFIIFGILTVQIFKGKVHHCLGMDTRNITNRSDHMTANYRWVHRITNTSSSTWLGAGPSHFLRAHSGGQ</sequence>
<keyword evidence="3 5" id="KW-1133">Transmembrane helix</keyword>